<evidence type="ECO:0000313" key="13">
    <source>
        <dbReference type="Proteomes" id="UP000629596"/>
    </source>
</evidence>
<dbReference type="GO" id="GO:0000155">
    <property type="term" value="F:phosphorelay sensor kinase activity"/>
    <property type="evidence" value="ECO:0007669"/>
    <property type="project" value="InterPro"/>
</dbReference>
<evidence type="ECO:0000313" key="12">
    <source>
        <dbReference type="Proteomes" id="UP000256321"/>
    </source>
</evidence>
<dbReference type="FunFam" id="3.30.565.10:FF:000006">
    <property type="entry name" value="Sensor histidine kinase WalK"/>
    <property type="match status" value="1"/>
</dbReference>
<name>A0A3D8HDS1_9BACT</name>
<dbReference type="PANTHER" id="PTHR43711:SF31">
    <property type="entry name" value="HISTIDINE KINASE"/>
    <property type="match status" value="1"/>
</dbReference>
<keyword evidence="7" id="KW-0472">Membrane</keyword>
<feature type="domain" description="Histidine kinase" evidence="8">
    <location>
        <begin position="797"/>
        <end position="1007"/>
    </location>
</feature>
<dbReference type="SMART" id="SM00387">
    <property type="entry name" value="HATPase_c"/>
    <property type="match status" value="1"/>
</dbReference>
<dbReference type="Proteomes" id="UP000629596">
    <property type="component" value="Unassembled WGS sequence"/>
</dbReference>
<dbReference type="InterPro" id="IPR036097">
    <property type="entry name" value="HisK_dim/P_sf"/>
</dbReference>
<evidence type="ECO:0000313" key="10">
    <source>
        <dbReference type="EMBL" id="MBC8602463.1"/>
    </source>
</evidence>
<keyword evidence="7" id="KW-1133">Transmembrane helix</keyword>
<comment type="catalytic activity">
    <reaction evidence="1">
        <text>ATP + protein L-histidine = ADP + protein N-phospho-L-histidine.</text>
        <dbReference type="EC" id="2.7.13.3"/>
    </reaction>
</comment>
<gene>
    <name evidence="11" type="ORF">DWU89_12480</name>
    <name evidence="10" type="ORF">H8784_12165</name>
</gene>
<dbReference type="SMART" id="SM00388">
    <property type="entry name" value="HisKA"/>
    <property type="match status" value="1"/>
</dbReference>
<organism evidence="11 12">
    <name type="scientific">Parabacteroides acidifaciens</name>
    <dbReference type="NCBI Taxonomy" id="2290935"/>
    <lineage>
        <taxon>Bacteria</taxon>
        <taxon>Pseudomonadati</taxon>
        <taxon>Bacteroidota</taxon>
        <taxon>Bacteroidia</taxon>
        <taxon>Bacteroidales</taxon>
        <taxon>Tannerellaceae</taxon>
        <taxon>Parabacteroides</taxon>
    </lineage>
</organism>
<dbReference type="PANTHER" id="PTHR43711">
    <property type="entry name" value="TWO-COMPONENT HISTIDINE KINASE"/>
    <property type="match status" value="1"/>
</dbReference>
<proteinExistence type="predicted"/>
<dbReference type="Gene3D" id="3.30.450.20">
    <property type="entry name" value="PAS domain"/>
    <property type="match status" value="3"/>
</dbReference>
<dbReference type="PROSITE" id="PS50109">
    <property type="entry name" value="HIS_KIN"/>
    <property type="match status" value="1"/>
</dbReference>
<keyword evidence="4" id="KW-0808">Transferase</keyword>
<dbReference type="SUPFAM" id="SSF55874">
    <property type="entry name" value="ATPase domain of HSP90 chaperone/DNA topoisomerase II/histidine kinase"/>
    <property type="match status" value="1"/>
</dbReference>
<keyword evidence="7" id="KW-0812">Transmembrane</keyword>
<dbReference type="InterPro" id="IPR003594">
    <property type="entry name" value="HATPase_dom"/>
</dbReference>
<keyword evidence="3" id="KW-0597">Phosphoprotein</keyword>
<dbReference type="InterPro" id="IPR003661">
    <property type="entry name" value="HisK_dim/P_dom"/>
</dbReference>
<feature type="transmembrane region" description="Helical" evidence="7">
    <location>
        <begin position="372"/>
        <end position="392"/>
    </location>
</feature>
<dbReference type="Proteomes" id="UP000256321">
    <property type="component" value="Unassembled WGS sequence"/>
</dbReference>
<evidence type="ECO:0000256" key="4">
    <source>
        <dbReference type="ARBA" id="ARBA00022679"/>
    </source>
</evidence>
<reference evidence="10 13" key="2">
    <citation type="submission" date="2020-08" db="EMBL/GenBank/DDBJ databases">
        <title>Genome public.</title>
        <authorList>
            <person name="Liu C."/>
            <person name="Sun Q."/>
        </authorList>
    </citation>
    <scope>NUCLEOTIDE SEQUENCE [LARGE SCALE GENOMIC DNA]</scope>
    <source>
        <strain evidence="10 13">426_9</strain>
    </source>
</reference>
<dbReference type="InterPro" id="IPR036890">
    <property type="entry name" value="HATPase_C_sf"/>
</dbReference>
<evidence type="ECO:0000256" key="6">
    <source>
        <dbReference type="ARBA" id="ARBA00023012"/>
    </source>
</evidence>
<dbReference type="AlphaFoldDB" id="A0A3D8HDS1"/>
<keyword evidence="6" id="KW-0902">Two-component regulatory system</keyword>
<dbReference type="InterPro" id="IPR035965">
    <property type="entry name" value="PAS-like_dom_sf"/>
</dbReference>
<dbReference type="Pfam" id="PF02518">
    <property type="entry name" value="HATPase_c"/>
    <property type="match status" value="1"/>
</dbReference>
<dbReference type="InterPro" id="IPR013656">
    <property type="entry name" value="PAS_4"/>
</dbReference>
<dbReference type="Pfam" id="PF00512">
    <property type="entry name" value="HisKA"/>
    <property type="match status" value="1"/>
</dbReference>
<feature type="domain" description="PAC" evidence="9">
    <location>
        <begin position="727"/>
        <end position="780"/>
    </location>
</feature>
<comment type="caution">
    <text evidence="11">The sequence shown here is derived from an EMBL/GenBank/DDBJ whole genome shotgun (WGS) entry which is preliminary data.</text>
</comment>
<dbReference type="Gene3D" id="1.10.287.130">
    <property type="match status" value="1"/>
</dbReference>
<evidence type="ECO:0000256" key="5">
    <source>
        <dbReference type="ARBA" id="ARBA00022777"/>
    </source>
</evidence>
<accession>A0A3D8HDS1</accession>
<evidence type="ECO:0000256" key="2">
    <source>
        <dbReference type="ARBA" id="ARBA00012438"/>
    </source>
</evidence>
<dbReference type="InterPro" id="IPR004358">
    <property type="entry name" value="Sig_transdc_His_kin-like_C"/>
</dbReference>
<dbReference type="CDD" id="cd00082">
    <property type="entry name" value="HisKA"/>
    <property type="match status" value="1"/>
</dbReference>
<dbReference type="SUPFAM" id="SSF55785">
    <property type="entry name" value="PYP-like sensor domain (PAS domain)"/>
    <property type="match status" value="3"/>
</dbReference>
<dbReference type="SUPFAM" id="SSF47384">
    <property type="entry name" value="Homodimeric domain of signal transducing histidine kinase"/>
    <property type="match status" value="1"/>
</dbReference>
<dbReference type="InterPro" id="IPR050736">
    <property type="entry name" value="Sensor_HK_Regulatory"/>
</dbReference>
<dbReference type="InterPro" id="IPR013655">
    <property type="entry name" value="PAS_fold_3"/>
</dbReference>
<keyword evidence="5 11" id="KW-0418">Kinase</keyword>
<dbReference type="Gene3D" id="3.30.565.10">
    <property type="entry name" value="Histidine kinase-like ATPase, C-terminal domain"/>
    <property type="match status" value="1"/>
</dbReference>
<evidence type="ECO:0000256" key="1">
    <source>
        <dbReference type="ARBA" id="ARBA00000085"/>
    </source>
</evidence>
<dbReference type="InterPro" id="IPR000700">
    <property type="entry name" value="PAS-assoc_C"/>
</dbReference>
<dbReference type="EC" id="2.7.13.3" evidence="2"/>
<dbReference type="EMBL" id="QREV01000029">
    <property type="protein sequence ID" value="RDU48792.1"/>
    <property type="molecule type" value="Genomic_DNA"/>
</dbReference>
<evidence type="ECO:0000259" key="8">
    <source>
        <dbReference type="PROSITE" id="PS50109"/>
    </source>
</evidence>
<dbReference type="PROSITE" id="PS50113">
    <property type="entry name" value="PAC"/>
    <property type="match status" value="1"/>
</dbReference>
<sequence length="1010" mass="115281">MVKSSNKSTISGLIISILVFVLFFFHIQAGMAEVNSSKILVISSYSPIKEEGNRVISSFITQLRTDARVKISVEYMDSESSSSFEDWSEWMRQLFDAYKTRPKVVVLMGNEAWSVYRVTCPDDWHDTPVVLGCVKGSFIDYECLNDLDLLTVREMQQMEESFGGFKVTGYAYKDYLSENFRLIKRLQPQVEHIAFCYDNRYNLSFFENYLKTLCEQTDSLGFCYLDGNKLSTTQLLDSISRMDDTYALLTAGWYTDALQYPHAHSKLHNELPHYTSIPLFQALDQGKANMNYIGGYYISGEEMGKDLATLTSSVLTKGIENSPVFQYTPSQPRYYINYPTFVAAGLDLSLLPEGTVFYNKAPSLWEEHSLEVVLLICLIILMIVIFIGVLLYRKRKEDAYRTANARMLELLSRMPDMATIYDSELNILDIINPQEHVLHGGNDKSMIGRNLLDVGEEYKAFDDMMDCLISNLRATIKTGEVRVFNYKYAKGDVIYYTKARVVPFGKDSIICFSHDVTPYVVAEKEILQLKTFLQSIMDNLPVGLFIKDVDDQFRYLFYNNKVSEFYEENFGVMLGKNDFEVNDPEAERFREEDLKVLESAEPITFDRIFYDPETGAPKRWGVTTKTRLEDQEGKLYIVATTVDTTEIRKNEQELNESKLKLEFTLEAAQIISWEYNVDARTFYSPNSTVFEETIIPLDDYLSFVFPEDTTLLSAGLEDLASGKTQVMDIQIRLITPALGERWFEMHAVPYGQEEDGRISKLIGLRTDITDQKMTNELIRLRDKAEEANRLKSAFLANMSHEIRTPLNAIVGFSNLIATTDDKEEIGEYVKIVETNNELLLQLISDILDLSKIEAGQLDFNYTDVDLSDVFNNLYQVYKCRVKDNVELLCRQPSPGYVIHSEKNRLTQVVSNFLSNACKYTSKGSIIMGYELQGDRLRFYVTDTGKGISGENMPHVFERFAKFDSFVQGTGLGLSICESIVQSLGGEIGAESELGRGSTFWFTIPYEPASK</sequence>
<evidence type="ECO:0000259" key="9">
    <source>
        <dbReference type="PROSITE" id="PS50113"/>
    </source>
</evidence>
<evidence type="ECO:0000256" key="3">
    <source>
        <dbReference type="ARBA" id="ARBA00022553"/>
    </source>
</evidence>
<evidence type="ECO:0000313" key="11">
    <source>
        <dbReference type="EMBL" id="RDU48792.1"/>
    </source>
</evidence>
<dbReference type="Pfam" id="PF08447">
    <property type="entry name" value="PAS_3"/>
    <property type="match status" value="1"/>
</dbReference>
<dbReference type="InterPro" id="IPR005467">
    <property type="entry name" value="His_kinase_dom"/>
</dbReference>
<keyword evidence="13" id="KW-1185">Reference proteome</keyword>
<dbReference type="EMBL" id="JACRTI010000029">
    <property type="protein sequence ID" value="MBC8602463.1"/>
    <property type="molecule type" value="Genomic_DNA"/>
</dbReference>
<protein>
    <recommendedName>
        <fullName evidence="2">histidine kinase</fullName>
        <ecNumber evidence="2">2.7.13.3</ecNumber>
    </recommendedName>
</protein>
<dbReference type="Pfam" id="PF08448">
    <property type="entry name" value="PAS_4"/>
    <property type="match status" value="1"/>
</dbReference>
<evidence type="ECO:0000256" key="7">
    <source>
        <dbReference type="SAM" id="Phobius"/>
    </source>
</evidence>
<reference evidence="11 12" key="1">
    <citation type="submission" date="2018-07" db="EMBL/GenBank/DDBJ databases">
        <title>Parabacteroides acidifaciens nov. sp., isolated from human feces.</title>
        <authorList>
            <person name="Wang Y.J."/>
        </authorList>
    </citation>
    <scope>NUCLEOTIDE SEQUENCE [LARGE SCALE GENOMIC DNA]</scope>
    <source>
        <strain evidence="11 12">426-9</strain>
    </source>
</reference>
<dbReference type="PRINTS" id="PR00344">
    <property type="entry name" value="BCTRLSENSOR"/>
</dbReference>